<proteinExistence type="predicted"/>
<evidence type="ECO:0000313" key="3">
    <source>
        <dbReference type="Proteomes" id="UP001200642"/>
    </source>
</evidence>
<sequence>MKILLIASLFLGIFYGSAQDQLNDYKYIIVPKRFDDFKKENQYKTSTLVKFLLEQKGFNAVYDDALPADLSQNRCLGLLANLRDASNMFTTKTTIVLKDCNNKEVFVSEKGSSKIKEYDAAYSEAIRRAFVSFDAVNYKYEPKDTTPIADLPLSSGGGTVVVTQTTVEKAAEKPDTPPVAPVQQQATPEVQSYKDMTPVPSDIKKSTSVLYAQEISNGYQLVDSTPKIVLKIYKSSLPNVYTAEGEGKNGMVYHRDGKWFFEYYVGDKLTVEELHIKF</sequence>
<accession>A0AAE3EUJ5</accession>
<evidence type="ECO:0000256" key="1">
    <source>
        <dbReference type="SAM" id="SignalP"/>
    </source>
</evidence>
<dbReference type="EMBL" id="JAIRBC010000004">
    <property type="protein sequence ID" value="MCG2459906.1"/>
    <property type="molecule type" value="Genomic_DNA"/>
</dbReference>
<name>A0AAE3EUJ5_9FLAO</name>
<protein>
    <submittedName>
        <fullName evidence="2">Uncharacterized protein</fullName>
    </submittedName>
</protein>
<feature type="signal peptide" evidence="1">
    <location>
        <begin position="1"/>
        <end position="18"/>
    </location>
</feature>
<keyword evidence="3" id="KW-1185">Reference proteome</keyword>
<gene>
    <name evidence="2" type="ORF">K8352_04040</name>
</gene>
<comment type="caution">
    <text evidence="2">The sequence shown here is derived from an EMBL/GenBank/DDBJ whole genome shotgun (WGS) entry which is preliminary data.</text>
</comment>
<evidence type="ECO:0000313" key="2">
    <source>
        <dbReference type="EMBL" id="MCG2459906.1"/>
    </source>
</evidence>
<organism evidence="2 3">
    <name type="scientific">Cerina litoralis</name>
    <dbReference type="NCBI Taxonomy" id="2874477"/>
    <lineage>
        <taxon>Bacteria</taxon>
        <taxon>Pseudomonadati</taxon>
        <taxon>Bacteroidota</taxon>
        <taxon>Flavobacteriia</taxon>
        <taxon>Flavobacteriales</taxon>
        <taxon>Flavobacteriaceae</taxon>
        <taxon>Cerina</taxon>
    </lineage>
</organism>
<dbReference type="Proteomes" id="UP001200642">
    <property type="component" value="Unassembled WGS sequence"/>
</dbReference>
<dbReference type="RefSeq" id="WP_317901047.1">
    <property type="nucleotide sequence ID" value="NZ_JAIRBC010000004.1"/>
</dbReference>
<dbReference type="AlphaFoldDB" id="A0AAE3EUJ5"/>
<keyword evidence="1" id="KW-0732">Signal</keyword>
<reference evidence="2" key="1">
    <citation type="submission" date="2023-02" db="EMBL/GenBank/DDBJ databases">
        <title>Genome of Flavobacteriaceae gen. nov. sp. strain F89.</title>
        <authorList>
            <person name="Wang Y."/>
        </authorList>
    </citation>
    <scope>NUCLEOTIDE SEQUENCE</scope>
    <source>
        <strain evidence="2">F89</strain>
    </source>
</reference>
<feature type="chain" id="PRO_5042285650" evidence="1">
    <location>
        <begin position="19"/>
        <end position="278"/>
    </location>
</feature>